<keyword evidence="2" id="KW-0677">Repeat</keyword>
<dbReference type="Pfam" id="PF13041">
    <property type="entry name" value="PPR_2"/>
    <property type="match status" value="1"/>
</dbReference>
<dbReference type="NCBIfam" id="TIGR00756">
    <property type="entry name" value="PPR"/>
    <property type="match status" value="3"/>
</dbReference>
<accession>A0A6I9QHI9</accession>
<evidence type="ECO:0000313" key="5">
    <source>
        <dbReference type="RefSeq" id="XP_010909359.1"/>
    </source>
</evidence>
<dbReference type="InterPro" id="IPR011990">
    <property type="entry name" value="TPR-like_helical_dom_sf"/>
</dbReference>
<dbReference type="AlphaFoldDB" id="A0A6I9QHI9"/>
<feature type="repeat" description="PPR" evidence="3">
    <location>
        <begin position="372"/>
        <end position="406"/>
    </location>
</feature>
<gene>
    <name evidence="5" type="primary">LOC105035489</name>
</gene>
<keyword evidence="4" id="KW-1185">Reference proteome</keyword>
<dbReference type="PANTHER" id="PTHR46128:SF211">
    <property type="entry name" value="PENTACOTRIPEPTIDE-REPEAT REGION OF PRORP DOMAIN-CONTAINING PROTEIN"/>
    <property type="match status" value="1"/>
</dbReference>
<name>A0A6I9QHI9_ELAGV</name>
<dbReference type="SUPFAM" id="SSF48452">
    <property type="entry name" value="TPR-like"/>
    <property type="match status" value="1"/>
</dbReference>
<evidence type="ECO:0000256" key="1">
    <source>
        <dbReference type="ARBA" id="ARBA00007626"/>
    </source>
</evidence>
<comment type="similarity">
    <text evidence="1">Belongs to the PPR family. P subfamily.</text>
</comment>
<dbReference type="Pfam" id="PF01535">
    <property type="entry name" value="PPR"/>
    <property type="match status" value="3"/>
</dbReference>
<protein>
    <submittedName>
        <fullName evidence="5">Pentatricopeptide repeat-containing protein At1g63400-like</fullName>
    </submittedName>
</protein>
<proteinExistence type="inferred from homology"/>
<dbReference type="PROSITE" id="PS51375">
    <property type="entry name" value="PPR"/>
    <property type="match status" value="3"/>
</dbReference>
<reference evidence="5" key="1">
    <citation type="submission" date="2025-08" db="UniProtKB">
        <authorList>
            <consortium name="RefSeq"/>
        </authorList>
    </citation>
    <scope>IDENTIFICATION</scope>
</reference>
<dbReference type="InterPro" id="IPR050872">
    <property type="entry name" value="PPR_P_subfamily"/>
</dbReference>
<evidence type="ECO:0000256" key="3">
    <source>
        <dbReference type="PROSITE-ProRule" id="PRU00708"/>
    </source>
</evidence>
<dbReference type="Pfam" id="PF13432">
    <property type="entry name" value="TPR_16"/>
    <property type="match status" value="1"/>
</dbReference>
<dbReference type="InParanoid" id="A0A6I9QHI9"/>
<organism evidence="4 5">
    <name type="scientific">Elaeis guineensis var. tenera</name>
    <name type="common">Oil palm</name>
    <dbReference type="NCBI Taxonomy" id="51953"/>
    <lineage>
        <taxon>Eukaryota</taxon>
        <taxon>Viridiplantae</taxon>
        <taxon>Streptophyta</taxon>
        <taxon>Embryophyta</taxon>
        <taxon>Tracheophyta</taxon>
        <taxon>Spermatophyta</taxon>
        <taxon>Magnoliopsida</taxon>
        <taxon>Liliopsida</taxon>
        <taxon>Arecaceae</taxon>
        <taxon>Arecoideae</taxon>
        <taxon>Cocoseae</taxon>
        <taxon>Elaeidinae</taxon>
        <taxon>Elaeis</taxon>
    </lineage>
</organism>
<sequence>MVRIIPAFLKSVPSSLLHTTPQPFSNLRYAQDFSALVRSLSRNLNNPRLLAALDCVLAKTPLLDSTTSVLVLRGLSHCKKLTRAKTVLSGLKERGTIPEPFLYSLVLQCLVPESPIRDVESVWRDIGSGPSDRCMDALDFVVYLCRRGEDAAEIERVYHRVSSSRWDLRREGYVALIGAICEGNNPNPRLARNVLREMEEKGFEADELTYFSLFRSFCRTGNVLEADSVLRSLVDRWDHELDISVYGNFFYGLCKSGRWREARKLFDKLSKKDGRLEVNPSPRLKPGRRIIFQFSPSNKVTKVMAFEAYVRSLCSAGRVEDAERMLKEAARKNAVLEICVYRSYIEALFRAGRVDDAIGFFEAEKRKRHIEVGGMAVAVIEGLCKRGRVDEGCQLLCEILDEGFVPTAKVWNWIVESYWEEGRVAEATGLFDRMRDGSCGGGSRPDASTYSVMIHGFLKKGDGMTAISLLEDMAREKMPVNFSLCSAVALSFHAQGKFEELNSYLNKMIENGILVSYAAWESLFESVTIRNEDDVLPEL</sequence>
<dbReference type="Gene3D" id="1.25.40.10">
    <property type="entry name" value="Tetratricopeptide repeat domain"/>
    <property type="match status" value="4"/>
</dbReference>
<dbReference type="Proteomes" id="UP000504607">
    <property type="component" value="Unplaced"/>
</dbReference>
<feature type="repeat" description="PPR" evidence="3">
    <location>
        <begin position="446"/>
        <end position="480"/>
    </location>
</feature>
<feature type="repeat" description="PPR" evidence="3">
    <location>
        <begin position="242"/>
        <end position="276"/>
    </location>
</feature>
<dbReference type="RefSeq" id="XP_010909359.1">
    <property type="nucleotide sequence ID" value="XM_010911057.3"/>
</dbReference>
<dbReference type="PANTHER" id="PTHR46128">
    <property type="entry name" value="MITOCHONDRIAL GROUP I INTRON SPLICING FACTOR CCM1"/>
    <property type="match status" value="1"/>
</dbReference>
<dbReference type="OrthoDB" id="751663at2759"/>
<evidence type="ECO:0000256" key="2">
    <source>
        <dbReference type="ARBA" id="ARBA00022737"/>
    </source>
</evidence>
<dbReference type="InterPro" id="IPR002885">
    <property type="entry name" value="PPR_rpt"/>
</dbReference>
<evidence type="ECO:0000313" key="4">
    <source>
        <dbReference type="Proteomes" id="UP000504607"/>
    </source>
</evidence>